<protein>
    <submittedName>
        <fullName evidence="2">Uncharacterized protein</fullName>
    </submittedName>
</protein>
<evidence type="ECO:0000313" key="3">
    <source>
        <dbReference type="Proteomes" id="UP001162131"/>
    </source>
</evidence>
<comment type="similarity">
    <text evidence="1">Belongs to the CFAP97 family.</text>
</comment>
<sequence>MWNSLACNTIYGKFLREKEAQRYHRSLSSVRSVMNTHKAPKEMRHLQYKAKRIRLIQDRNEEIEHQNQLLLNKMYNIDSKPSSLNPNNCAPRSPSITNLNSKVRSRNLSRIYDENKKFLERLQNAESAYSIEKWDEEERRRNYLKENISKNSGRCFRKNKVIQDWESQDLISKILSRRQSRPITAEQAL</sequence>
<organism evidence="2 3">
    <name type="scientific">Blepharisma stoltei</name>
    <dbReference type="NCBI Taxonomy" id="1481888"/>
    <lineage>
        <taxon>Eukaryota</taxon>
        <taxon>Sar</taxon>
        <taxon>Alveolata</taxon>
        <taxon>Ciliophora</taxon>
        <taxon>Postciliodesmatophora</taxon>
        <taxon>Heterotrichea</taxon>
        <taxon>Heterotrichida</taxon>
        <taxon>Blepharismidae</taxon>
        <taxon>Blepharisma</taxon>
    </lineage>
</organism>
<proteinExistence type="inferred from homology"/>
<dbReference type="Pfam" id="PF13879">
    <property type="entry name" value="Hmw_CFAP97"/>
    <property type="match status" value="1"/>
</dbReference>
<dbReference type="InterPro" id="IPR038792">
    <property type="entry name" value="CFAP97D1/2"/>
</dbReference>
<gene>
    <name evidence="2" type="ORF">BSTOLATCC_MIC256</name>
</gene>
<dbReference type="EMBL" id="CAJZBQ010000001">
    <property type="protein sequence ID" value="CAG9310044.1"/>
    <property type="molecule type" value="Genomic_DNA"/>
</dbReference>
<dbReference type="Proteomes" id="UP001162131">
    <property type="component" value="Unassembled WGS sequence"/>
</dbReference>
<dbReference type="PANTHER" id="PTHR33768:SF3">
    <property type="entry name" value="MIP11318P"/>
    <property type="match status" value="1"/>
</dbReference>
<dbReference type="InterPro" id="IPR029488">
    <property type="entry name" value="Hmw/CFAP97"/>
</dbReference>
<comment type="caution">
    <text evidence="2">The sequence shown here is derived from an EMBL/GenBank/DDBJ whole genome shotgun (WGS) entry which is preliminary data.</text>
</comment>
<evidence type="ECO:0000313" key="2">
    <source>
        <dbReference type="EMBL" id="CAG9310044.1"/>
    </source>
</evidence>
<accession>A0AAU9IE94</accession>
<keyword evidence="3" id="KW-1185">Reference proteome</keyword>
<dbReference type="AlphaFoldDB" id="A0AAU9IE94"/>
<dbReference type="PANTHER" id="PTHR33768">
    <property type="entry name" value="MIP11318P"/>
    <property type="match status" value="1"/>
</dbReference>
<evidence type="ECO:0000256" key="1">
    <source>
        <dbReference type="ARBA" id="ARBA00008315"/>
    </source>
</evidence>
<reference evidence="2" key="1">
    <citation type="submission" date="2021-09" db="EMBL/GenBank/DDBJ databases">
        <authorList>
            <consortium name="AG Swart"/>
            <person name="Singh M."/>
            <person name="Singh A."/>
            <person name="Seah K."/>
            <person name="Emmerich C."/>
        </authorList>
    </citation>
    <scope>NUCLEOTIDE SEQUENCE</scope>
    <source>
        <strain evidence="2">ATCC30299</strain>
    </source>
</reference>
<name>A0AAU9IE94_9CILI</name>